<organism evidence="2 3">
    <name type="scientific">Dyadobacter jiangsuensis</name>
    <dbReference type="NCBI Taxonomy" id="1591085"/>
    <lineage>
        <taxon>Bacteria</taxon>
        <taxon>Pseudomonadati</taxon>
        <taxon>Bacteroidota</taxon>
        <taxon>Cytophagia</taxon>
        <taxon>Cytophagales</taxon>
        <taxon>Spirosomataceae</taxon>
        <taxon>Dyadobacter</taxon>
    </lineage>
</organism>
<comment type="caution">
    <text evidence="2">The sequence shown here is derived from an EMBL/GenBank/DDBJ whole genome shotgun (WGS) entry which is preliminary data.</text>
</comment>
<dbReference type="Proteomes" id="UP000241964">
    <property type="component" value="Unassembled WGS sequence"/>
</dbReference>
<protein>
    <submittedName>
        <fullName evidence="2">Fic/DOC family protein</fullName>
    </submittedName>
</protein>
<accession>A0A2P8FNN5</accession>
<dbReference type="AlphaFoldDB" id="A0A2P8FNN5"/>
<feature type="domain" description="Fic/DOC N-terminal" evidence="1">
    <location>
        <begin position="20"/>
        <end position="101"/>
    </location>
</feature>
<gene>
    <name evidence="2" type="ORF">CLV60_117152</name>
</gene>
<dbReference type="InterPro" id="IPR036597">
    <property type="entry name" value="Fido-like_dom_sf"/>
</dbReference>
<evidence type="ECO:0000259" key="1">
    <source>
        <dbReference type="Pfam" id="PF13784"/>
    </source>
</evidence>
<dbReference type="EMBL" id="PYAS01000017">
    <property type="protein sequence ID" value="PSL23275.1"/>
    <property type="molecule type" value="Genomic_DNA"/>
</dbReference>
<keyword evidence="3" id="KW-1185">Reference proteome</keyword>
<name>A0A2P8FNN5_9BACT</name>
<evidence type="ECO:0000313" key="2">
    <source>
        <dbReference type="EMBL" id="PSL23275.1"/>
    </source>
</evidence>
<reference evidence="2 3" key="1">
    <citation type="submission" date="2018-03" db="EMBL/GenBank/DDBJ databases">
        <title>Genomic Encyclopedia of Archaeal and Bacterial Type Strains, Phase II (KMG-II): from individual species to whole genera.</title>
        <authorList>
            <person name="Goeker M."/>
        </authorList>
    </citation>
    <scope>NUCLEOTIDE SEQUENCE [LARGE SCALE GENOMIC DNA]</scope>
    <source>
        <strain evidence="2 3">DSM 29057</strain>
    </source>
</reference>
<dbReference type="InterPro" id="IPR025758">
    <property type="entry name" value="Fic/DOC_N"/>
</dbReference>
<evidence type="ECO:0000313" key="3">
    <source>
        <dbReference type="Proteomes" id="UP000241964"/>
    </source>
</evidence>
<sequence length="194" mass="21513">MIYKISPLPLDIDLETKAVLKKVTSARSALAELKGSVVGIPNETILINTLSLQEAKDSSAIENIVTTQDELYQFDTFAEKFKNVAAKEVHTYAGALRSGFEIVRKAGFLSNNHILEIQGTIEANNAGFRRVPGTLLKNDLTGETVYMPPQSYDEIVDLMSNLKKIYQRRLVKRLGSAYQNGGHSSSIRKHSPFL</sequence>
<dbReference type="Gene3D" id="1.10.3290.10">
    <property type="entry name" value="Fido-like domain"/>
    <property type="match status" value="1"/>
</dbReference>
<dbReference type="Pfam" id="PF13784">
    <property type="entry name" value="Fic_N"/>
    <property type="match status" value="1"/>
</dbReference>
<proteinExistence type="predicted"/>